<keyword evidence="2" id="KW-1185">Reference proteome</keyword>
<gene>
    <name evidence="1" type="ORF">BPA01_47730</name>
</gene>
<sequence>MRKISGFVFLFTIASGLVVGGGTTFARPDYVWGFEDYYSYAVDQKAEPGNVFLSGYTKGEGPDLKGVSTTSKFYKNGTFITDKTKKDSSGEGAWAQTSYYTGPGTKEAEVKTVHKAYTLDNSYISKTTGKVWKK</sequence>
<accession>A0A4Y3PP68</accession>
<protein>
    <submittedName>
        <fullName evidence="1">Uncharacterized protein</fullName>
    </submittedName>
</protein>
<reference evidence="1 2" key="1">
    <citation type="submission" date="2019-06" db="EMBL/GenBank/DDBJ databases">
        <title>Whole genome shotgun sequence of Brevibacillus parabrevis NBRC 12334.</title>
        <authorList>
            <person name="Hosoyama A."/>
            <person name="Uohara A."/>
            <person name="Ohji S."/>
            <person name="Ichikawa N."/>
        </authorList>
    </citation>
    <scope>NUCLEOTIDE SEQUENCE [LARGE SCALE GENOMIC DNA]</scope>
    <source>
        <strain evidence="1 2">NBRC 12334</strain>
    </source>
</reference>
<dbReference type="Proteomes" id="UP000316882">
    <property type="component" value="Unassembled WGS sequence"/>
</dbReference>
<name>A0A4Y3PP68_BREPA</name>
<evidence type="ECO:0000313" key="2">
    <source>
        <dbReference type="Proteomes" id="UP000316882"/>
    </source>
</evidence>
<dbReference type="EMBL" id="BJMH01000035">
    <property type="protein sequence ID" value="GEB35193.1"/>
    <property type="molecule type" value="Genomic_DNA"/>
</dbReference>
<comment type="caution">
    <text evidence="1">The sequence shown here is derived from an EMBL/GenBank/DDBJ whole genome shotgun (WGS) entry which is preliminary data.</text>
</comment>
<dbReference type="RefSeq" id="WP_122964667.1">
    <property type="nucleotide sequence ID" value="NZ_CALAFT010000033.1"/>
</dbReference>
<organism evidence="1 2">
    <name type="scientific">Brevibacillus parabrevis</name>
    <dbReference type="NCBI Taxonomy" id="54914"/>
    <lineage>
        <taxon>Bacteria</taxon>
        <taxon>Bacillati</taxon>
        <taxon>Bacillota</taxon>
        <taxon>Bacilli</taxon>
        <taxon>Bacillales</taxon>
        <taxon>Paenibacillaceae</taxon>
        <taxon>Brevibacillus</taxon>
    </lineage>
</organism>
<dbReference type="AlphaFoldDB" id="A0A4Y3PP68"/>
<evidence type="ECO:0000313" key="1">
    <source>
        <dbReference type="EMBL" id="GEB35193.1"/>
    </source>
</evidence>
<proteinExistence type="predicted"/>